<organism evidence="4">
    <name type="scientific">Fagus sylvatica</name>
    <name type="common">Beechnut</name>
    <dbReference type="NCBI Taxonomy" id="28930"/>
    <lineage>
        <taxon>Eukaryota</taxon>
        <taxon>Viridiplantae</taxon>
        <taxon>Streptophyta</taxon>
        <taxon>Embryophyta</taxon>
        <taxon>Tracheophyta</taxon>
        <taxon>Spermatophyta</taxon>
        <taxon>Magnoliopsida</taxon>
        <taxon>eudicotyledons</taxon>
        <taxon>Gunneridae</taxon>
        <taxon>Pentapetalae</taxon>
        <taxon>rosids</taxon>
        <taxon>fabids</taxon>
        <taxon>Fagales</taxon>
        <taxon>Fagaceae</taxon>
        <taxon>Fagus</taxon>
    </lineage>
</organism>
<feature type="region of interest" description="Disordered" evidence="2">
    <location>
        <begin position="403"/>
        <end position="428"/>
    </location>
</feature>
<evidence type="ECO:0000313" key="4">
    <source>
        <dbReference type="EMBL" id="SPD17463.1"/>
    </source>
</evidence>
<feature type="region of interest" description="Disordered" evidence="2">
    <location>
        <begin position="230"/>
        <end position="249"/>
    </location>
</feature>
<dbReference type="InterPro" id="IPR053198">
    <property type="entry name" value="Gynoecium_Dev_Regulator"/>
</dbReference>
<evidence type="ECO:0000256" key="2">
    <source>
        <dbReference type="SAM" id="MobiDB-lite"/>
    </source>
</evidence>
<dbReference type="AlphaFoldDB" id="A0A2N9I0A6"/>
<dbReference type="EMBL" id="OIVN01004446">
    <property type="protein sequence ID" value="SPD17463.1"/>
    <property type="molecule type" value="Genomic_DNA"/>
</dbReference>
<evidence type="ECO:0000259" key="3">
    <source>
        <dbReference type="PROSITE" id="PS51745"/>
    </source>
</evidence>
<dbReference type="PANTHER" id="PTHR31066:SF68">
    <property type="entry name" value="SERINE_THREONINE-PROTEIN KINASE YAKA-RELATED"/>
    <property type="match status" value="1"/>
</dbReference>
<name>A0A2N9I0A6_FAGSY</name>
<dbReference type="Pfam" id="PF00564">
    <property type="entry name" value="PB1"/>
    <property type="match status" value="1"/>
</dbReference>
<evidence type="ECO:0000256" key="1">
    <source>
        <dbReference type="ARBA" id="ARBA00011726"/>
    </source>
</evidence>
<dbReference type="SMART" id="SM00666">
    <property type="entry name" value="PB1"/>
    <property type="match status" value="1"/>
</dbReference>
<dbReference type="PANTHER" id="PTHR31066">
    <property type="entry name" value="OS05G0427100 PROTEIN-RELATED"/>
    <property type="match status" value="1"/>
</dbReference>
<protein>
    <recommendedName>
        <fullName evidence="3">PB1 domain-containing protein</fullName>
    </recommendedName>
</protein>
<dbReference type="PROSITE" id="PS51745">
    <property type="entry name" value="PB1"/>
    <property type="match status" value="1"/>
</dbReference>
<feature type="compositionally biased region" description="Polar residues" evidence="2">
    <location>
        <begin position="25"/>
        <end position="39"/>
    </location>
</feature>
<feature type="domain" description="PB1" evidence="3">
    <location>
        <begin position="58"/>
        <end position="164"/>
    </location>
</feature>
<sequence length="654" mass="71652">MDPSPLPPLPTTTTTTTTNANATSMQLNYPDSVDSSPRSRGNAKTWVEEHLPPIPGAKLRFMCSYGGHIIPRPHDKSLCYVNGETRIVVVDRHSSLSDLCSRLSRTILDGRPFTLKYQLPNEDLDSLISVTTDEDLDNMIEEYDRTTSISPLKPSRLRLFLFFSKPETAASMGSLLDDAKSETWFVDALNNAGILPRGLSDSATVGCVLNLDGVKNINVHDMHSVPDSPMVENTSSYGSSSSSPSMSNLPPIRVRVEDNGAMVLQDQKVGIEEQFAQVSFAPSGFKQQDEGFGHLNAHAPPLPTVVNATSTTMASTAINNTMVVSNETVNRGFSDDERSDHGVPVGFRKPPLPLQTVHMKANGIGGYSLPSPDSVASDCSIASANSVSIPVYYQDQVHVVHRDHNREPNSPGTKSDIPDSSSQTQLQHVQDPGYIPQMDQQQQQQFVHASSTHYIPHPATSPVPMSSYYQMYAPPSQQQLHHQIDQQYPVYVMPVAQAQQYNMSMQMQSNMADTAVVASSRPLTPQNPAANYKDAIPPIYPTKTTNPAKPEMAASGYRTLVTSTPQLIQVPCNQFQQQYVEYTQMHHPSQSISVASSATPSNYGFEYNNQPNDQVYYTHQAAPLPPQYQTMTAAAAIALSDASKQLPTDSQQQI</sequence>
<reference evidence="4" key="1">
    <citation type="submission" date="2018-02" db="EMBL/GenBank/DDBJ databases">
        <authorList>
            <person name="Cohen D.B."/>
            <person name="Kent A.D."/>
        </authorList>
    </citation>
    <scope>NUCLEOTIDE SEQUENCE</scope>
</reference>
<accession>A0A2N9I0A6</accession>
<feature type="compositionally biased region" description="Polar residues" evidence="2">
    <location>
        <begin position="408"/>
        <end position="428"/>
    </location>
</feature>
<dbReference type="SUPFAM" id="SSF54277">
    <property type="entry name" value="CAD &amp; PB1 domains"/>
    <property type="match status" value="1"/>
</dbReference>
<feature type="compositionally biased region" description="Pro residues" evidence="2">
    <location>
        <begin position="1"/>
        <end position="10"/>
    </location>
</feature>
<feature type="region of interest" description="Disordered" evidence="2">
    <location>
        <begin position="1"/>
        <end position="41"/>
    </location>
</feature>
<gene>
    <name evidence="4" type="ORF">FSB_LOCUS45345</name>
</gene>
<feature type="compositionally biased region" description="Low complexity" evidence="2">
    <location>
        <begin position="235"/>
        <end position="247"/>
    </location>
</feature>
<dbReference type="InterPro" id="IPR053793">
    <property type="entry name" value="PB1-like"/>
</dbReference>
<dbReference type="CDD" id="cd06410">
    <property type="entry name" value="PB1_UP2"/>
    <property type="match status" value="1"/>
</dbReference>
<dbReference type="InterPro" id="IPR000270">
    <property type="entry name" value="PB1_dom"/>
</dbReference>
<comment type="subunit">
    <text evidence="1">Homodimers and heterodimers.</text>
</comment>
<dbReference type="Gene3D" id="3.10.20.90">
    <property type="entry name" value="Phosphatidylinositol 3-kinase Catalytic Subunit, Chain A, domain 1"/>
    <property type="match status" value="1"/>
</dbReference>
<feature type="compositionally biased region" description="Low complexity" evidence="2">
    <location>
        <begin position="11"/>
        <end position="24"/>
    </location>
</feature>
<proteinExistence type="predicted"/>